<feature type="region of interest" description="Disordered" evidence="10">
    <location>
        <begin position="669"/>
        <end position="697"/>
    </location>
</feature>
<evidence type="ECO:0000256" key="8">
    <source>
        <dbReference type="ARBA" id="ARBA00023163"/>
    </source>
</evidence>
<organism evidence="13 14">
    <name type="scientific">Escallonia rubra</name>
    <dbReference type="NCBI Taxonomy" id="112253"/>
    <lineage>
        <taxon>Eukaryota</taxon>
        <taxon>Viridiplantae</taxon>
        <taxon>Streptophyta</taxon>
        <taxon>Embryophyta</taxon>
        <taxon>Tracheophyta</taxon>
        <taxon>Spermatophyta</taxon>
        <taxon>Magnoliopsida</taxon>
        <taxon>eudicotyledons</taxon>
        <taxon>Gunneridae</taxon>
        <taxon>Pentapetalae</taxon>
        <taxon>asterids</taxon>
        <taxon>campanulids</taxon>
        <taxon>Escalloniales</taxon>
        <taxon>Escalloniaceae</taxon>
        <taxon>Escallonia</taxon>
    </lineage>
</organism>
<evidence type="ECO:0000256" key="7">
    <source>
        <dbReference type="ARBA" id="ARBA00023125"/>
    </source>
</evidence>
<dbReference type="Pfam" id="PF20645">
    <property type="entry name" value="Rrn7_cyclin_C"/>
    <property type="match status" value="1"/>
</dbReference>
<dbReference type="InterPro" id="IPR033599">
    <property type="entry name" value="TAF1B/Rrn7"/>
</dbReference>
<evidence type="ECO:0000256" key="5">
    <source>
        <dbReference type="ARBA" id="ARBA00022833"/>
    </source>
</evidence>
<evidence type="ECO:0000256" key="4">
    <source>
        <dbReference type="ARBA" id="ARBA00022771"/>
    </source>
</evidence>
<feature type="domain" description="Rrn7/TAF1B N-terminal cyclin" evidence="11">
    <location>
        <begin position="113"/>
        <end position="246"/>
    </location>
</feature>
<evidence type="ECO:0000256" key="9">
    <source>
        <dbReference type="ARBA" id="ARBA00023242"/>
    </source>
</evidence>
<comment type="caution">
    <text evidence="13">The sequence shown here is derived from an EMBL/GenBank/DDBJ whole genome shotgun (WGS) entry which is preliminary data.</text>
</comment>
<comment type="subcellular location">
    <subcellularLocation>
        <location evidence="1">Nucleus</location>
        <location evidence="1">Nucleolus</location>
    </subcellularLocation>
</comment>
<evidence type="ECO:0000256" key="2">
    <source>
        <dbReference type="ARBA" id="ARBA00006899"/>
    </source>
</evidence>
<dbReference type="GO" id="GO:0001164">
    <property type="term" value="F:RNA polymerase I core promoter sequence-specific DNA binding"/>
    <property type="evidence" value="ECO:0007669"/>
    <property type="project" value="InterPro"/>
</dbReference>
<dbReference type="PANTHER" id="PTHR31576:SF2">
    <property type="entry name" value="TATA BOX-BINDING PROTEIN-ASSOCIATED FACTOR RNA POLYMERASE I SUBUNIT B"/>
    <property type="match status" value="1"/>
</dbReference>
<feature type="compositionally biased region" description="Acidic residues" evidence="10">
    <location>
        <begin position="680"/>
        <end position="690"/>
    </location>
</feature>
<dbReference type="EMBL" id="JAVXUO010003154">
    <property type="protein sequence ID" value="KAK2966066.1"/>
    <property type="molecule type" value="Genomic_DNA"/>
</dbReference>
<sequence>MSDCIELACQVCGHVGLDDGLDGFFYCQECCSQAVGIVNTAPNDETFACRAARRRRLTTAASPRAGPVHRECVEAVGNSADGSTRLGDFGSCSMRLEYEDYYSSVRLRYVMGVQIMLQLQCKALAEDFHVSPLIVGFAESIWFRFVASTGIFADSWADDAIHQSELQTQGQAAGCERRVEDTAEPHNLLGQRAVLIWDRALKKTIPLSYSIVISFLACHLAREAVLPTDIVKLTLEGKLPYLAAFVEIEKKIGPPSNACPISTSHMFRPNQVLPVQKLESLATYVAQQVGLKLPPVNFYAIASRYLMQLSLPVSKILPHACRIYEWSMPPELWLSTNENRLPTRACVMSILIVSIRILYNINGFGKWERSWCGSVVTSSSVDRDGKAKPSFRTDTCDDYDQGLPSEDLDCTGSEQRNIPADFQHSEFDAAELLRNLELKYNELVDPYEFSKDMPTYLQYCKDVVFAGLKPSFEDLEEEKIIEELWDIYQNRKVSKRSDDNGVRSLGGDSDDHNRSRGDIISTANKKKKFKENGSTDNPLDGDAISCRDRSSQHNLTLENFSCKKPSSSSDAESQKERAIRRLRLDMEENRFYYIPPRVQVKCLEYVHYTRKRYEGALVFAVHADYYILLRSCARLVELDSRSLHSGVLSFERRLDSLEKRIRHCLHVKPPSDTIERGDHEEEQSEEEDSVDFSNLAF</sequence>
<keyword evidence="5" id="KW-0862">Zinc</keyword>
<evidence type="ECO:0000313" key="13">
    <source>
        <dbReference type="EMBL" id="KAK2966066.1"/>
    </source>
</evidence>
<dbReference type="GO" id="GO:0008270">
    <property type="term" value="F:zinc ion binding"/>
    <property type="evidence" value="ECO:0007669"/>
    <property type="project" value="UniProtKB-KW"/>
</dbReference>
<feature type="region of interest" description="Disordered" evidence="10">
    <location>
        <begin position="496"/>
        <end position="545"/>
    </location>
</feature>
<comment type="similarity">
    <text evidence="2">Belongs to the RRN7/TAF1B family.</text>
</comment>
<dbReference type="GO" id="GO:0070860">
    <property type="term" value="C:RNA polymerase I core factor complex"/>
    <property type="evidence" value="ECO:0007669"/>
    <property type="project" value="InterPro"/>
</dbReference>
<accession>A0AA88QK52</accession>
<name>A0AA88QK52_9ASTE</name>
<dbReference type="Pfam" id="PF20644">
    <property type="entry name" value="Rrn7_cyclin_N"/>
    <property type="match status" value="1"/>
</dbReference>
<evidence type="ECO:0000256" key="6">
    <source>
        <dbReference type="ARBA" id="ARBA00023015"/>
    </source>
</evidence>
<dbReference type="AlphaFoldDB" id="A0AA88QK52"/>
<evidence type="ECO:0000256" key="1">
    <source>
        <dbReference type="ARBA" id="ARBA00004604"/>
    </source>
</evidence>
<reference evidence="13" key="1">
    <citation type="submission" date="2022-12" db="EMBL/GenBank/DDBJ databases">
        <title>Draft genome assemblies for two species of Escallonia (Escalloniales).</title>
        <authorList>
            <person name="Chanderbali A."/>
            <person name="Dervinis C."/>
            <person name="Anghel I."/>
            <person name="Soltis D."/>
            <person name="Soltis P."/>
            <person name="Zapata F."/>
        </authorList>
    </citation>
    <scope>NUCLEOTIDE SEQUENCE</scope>
    <source>
        <strain evidence="13">UCBG92.1500</strain>
        <tissue evidence="13">Leaf</tissue>
    </source>
</reference>
<dbReference type="InterPro" id="IPR048540">
    <property type="entry name" value="Rrn7_cyclin_N"/>
</dbReference>
<evidence type="ECO:0008006" key="15">
    <source>
        <dbReference type="Google" id="ProtNLM"/>
    </source>
</evidence>
<keyword evidence="8" id="KW-0804">Transcription</keyword>
<gene>
    <name evidence="13" type="ORF">RJ640_010093</name>
</gene>
<proteinExistence type="inferred from homology"/>
<evidence type="ECO:0000259" key="11">
    <source>
        <dbReference type="Pfam" id="PF20644"/>
    </source>
</evidence>
<evidence type="ECO:0000256" key="3">
    <source>
        <dbReference type="ARBA" id="ARBA00022723"/>
    </source>
</evidence>
<evidence type="ECO:0000259" key="12">
    <source>
        <dbReference type="Pfam" id="PF20645"/>
    </source>
</evidence>
<dbReference type="InterPro" id="IPR048538">
    <property type="entry name" value="Rrn7_cyclin_C"/>
</dbReference>
<dbReference type="GO" id="GO:0042790">
    <property type="term" value="P:nucleolar large rRNA transcription by RNA polymerase I"/>
    <property type="evidence" value="ECO:0007669"/>
    <property type="project" value="TreeGrafter"/>
</dbReference>
<keyword evidence="6" id="KW-0805">Transcription regulation</keyword>
<dbReference type="Proteomes" id="UP001187471">
    <property type="component" value="Unassembled WGS sequence"/>
</dbReference>
<protein>
    <recommendedName>
        <fullName evidence="15">TATA box-binding protein-associated factor RNA polymerase I subunit B</fullName>
    </recommendedName>
</protein>
<evidence type="ECO:0000313" key="14">
    <source>
        <dbReference type="Proteomes" id="UP001187471"/>
    </source>
</evidence>
<keyword evidence="4" id="KW-0863">Zinc-finger</keyword>
<keyword evidence="14" id="KW-1185">Reference proteome</keyword>
<keyword evidence="7" id="KW-0238">DNA-binding</keyword>
<keyword evidence="9" id="KW-0539">Nucleus</keyword>
<evidence type="ECO:0000256" key="10">
    <source>
        <dbReference type="SAM" id="MobiDB-lite"/>
    </source>
</evidence>
<keyword evidence="3" id="KW-0479">Metal-binding</keyword>
<feature type="domain" description="Rrn7/TAF1B C-terminal cyclin" evidence="12">
    <location>
        <begin position="277"/>
        <end position="368"/>
    </location>
</feature>
<dbReference type="PANTHER" id="PTHR31576">
    <property type="entry name" value="TATA BOX-BINDING PROTEIN-ASSOCIATED FACTOR RNA POLYMERASE I SUBUNIT B"/>
    <property type="match status" value="1"/>
</dbReference>